<dbReference type="EMBL" id="FOGF01000001">
    <property type="protein sequence ID" value="SEQ52135.1"/>
    <property type="molecule type" value="Genomic_DNA"/>
</dbReference>
<dbReference type="STRING" id="137733.SAMN05421767_10110"/>
<evidence type="ECO:0000313" key="4">
    <source>
        <dbReference type="Proteomes" id="UP000198556"/>
    </source>
</evidence>
<gene>
    <name evidence="3" type="ORF">SAMN05421767_10110</name>
</gene>
<dbReference type="GO" id="GO:0016740">
    <property type="term" value="F:transferase activity"/>
    <property type="evidence" value="ECO:0007669"/>
    <property type="project" value="UniProtKB-KW"/>
</dbReference>
<feature type="domain" description="Gamma-glutamylcyclotransferase AIG2-like" evidence="2">
    <location>
        <begin position="5"/>
        <end position="107"/>
    </location>
</feature>
<evidence type="ECO:0000313" key="3">
    <source>
        <dbReference type="EMBL" id="SEQ52135.1"/>
    </source>
</evidence>
<evidence type="ECO:0000256" key="1">
    <source>
        <dbReference type="ARBA" id="ARBA00023239"/>
    </source>
</evidence>
<keyword evidence="1" id="KW-0456">Lyase</keyword>
<proteinExistence type="predicted"/>
<dbReference type="InterPro" id="IPR009288">
    <property type="entry name" value="AIG2-like_dom"/>
</dbReference>
<dbReference type="AlphaFoldDB" id="A0A1H9GPV2"/>
<dbReference type="InterPro" id="IPR017939">
    <property type="entry name" value="G-Glutamylcylcotransferase"/>
</dbReference>
<sequence>MTYYLAYGSNMNLLWMAECCQAAQFVAKTTLEGYELAFRGRDTAYATIFKKEGSFVPVVIWQVDQADELRLDEYEDYPDLYDKEYLPIEVDGQMIEVMVYIMRDFPKGQPQKEYYEMIEVAYKVQGFDTDILKEALSN</sequence>
<dbReference type="SUPFAM" id="SSF110857">
    <property type="entry name" value="Gamma-glutamyl cyclotransferase-like"/>
    <property type="match status" value="1"/>
</dbReference>
<dbReference type="GO" id="GO:0003839">
    <property type="term" value="F:gamma-glutamylcyclotransferase activity"/>
    <property type="evidence" value="ECO:0007669"/>
    <property type="project" value="InterPro"/>
</dbReference>
<accession>A0A1H9GPV2</accession>
<dbReference type="CDD" id="cd06661">
    <property type="entry name" value="GGCT_like"/>
    <property type="match status" value="1"/>
</dbReference>
<dbReference type="Pfam" id="PF06094">
    <property type="entry name" value="GGACT"/>
    <property type="match status" value="1"/>
</dbReference>
<dbReference type="PANTHER" id="PTHR12935:SF0">
    <property type="entry name" value="GAMMA-GLUTAMYLCYCLOTRANSFERASE"/>
    <property type="match status" value="1"/>
</dbReference>
<dbReference type="RefSeq" id="WP_089745381.1">
    <property type="nucleotide sequence ID" value="NZ_FOGF01000001.1"/>
</dbReference>
<keyword evidence="3" id="KW-0808">Transferase</keyword>
<reference evidence="3 4" key="1">
    <citation type="submission" date="2016-10" db="EMBL/GenBank/DDBJ databases">
        <authorList>
            <person name="de Groot N.N."/>
        </authorList>
    </citation>
    <scope>NUCLEOTIDE SEQUENCE [LARGE SCALE GENOMIC DNA]</scope>
    <source>
        <strain evidence="3 4">DSM 15827</strain>
    </source>
</reference>
<organism evidence="3 4">
    <name type="scientific">Granulicatella balaenopterae</name>
    <dbReference type="NCBI Taxonomy" id="137733"/>
    <lineage>
        <taxon>Bacteria</taxon>
        <taxon>Bacillati</taxon>
        <taxon>Bacillota</taxon>
        <taxon>Bacilli</taxon>
        <taxon>Lactobacillales</taxon>
        <taxon>Carnobacteriaceae</taxon>
        <taxon>Granulicatella</taxon>
    </lineage>
</organism>
<dbReference type="OrthoDB" id="158990at2"/>
<keyword evidence="4" id="KW-1185">Reference proteome</keyword>
<dbReference type="InterPro" id="IPR013024">
    <property type="entry name" value="GGCT-like"/>
</dbReference>
<dbReference type="PANTHER" id="PTHR12935">
    <property type="entry name" value="GAMMA-GLUTAMYLCYCLOTRANSFERASE"/>
    <property type="match status" value="1"/>
</dbReference>
<evidence type="ECO:0000259" key="2">
    <source>
        <dbReference type="Pfam" id="PF06094"/>
    </source>
</evidence>
<dbReference type="Gene3D" id="3.10.490.10">
    <property type="entry name" value="Gamma-glutamyl cyclotransferase-like"/>
    <property type="match status" value="1"/>
</dbReference>
<protein>
    <submittedName>
        <fullName evidence="3">Uncharacterized conserved protein YtfP, gamma-glutamylcyclotransferase (GGCT)/AIG2-like family</fullName>
    </submittedName>
</protein>
<name>A0A1H9GPV2_9LACT</name>
<dbReference type="Proteomes" id="UP000198556">
    <property type="component" value="Unassembled WGS sequence"/>
</dbReference>
<dbReference type="InterPro" id="IPR036568">
    <property type="entry name" value="GGCT-like_sf"/>
</dbReference>